<keyword evidence="3" id="KW-0472">Membrane</keyword>
<dbReference type="SUPFAM" id="SSF53850">
    <property type="entry name" value="Periplasmic binding protein-like II"/>
    <property type="match status" value="1"/>
</dbReference>
<dbReference type="InterPro" id="IPR050490">
    <property type="entry name" value="Bact_solute-bd_prot1"/>
</dbReference>
<evidence type="ECO:0000256" key="4">
    <source>
        <dbReference type="ARBA" id="ARBA00023139"/>
    </source>
</evidence>
<comment type="caution">
    <text evidence="7">The sequence shown here is derived from an EMBL/GenBank/DDBJ whole genome shotgun (WGS) entry which is preliminary data.</text>
</comment>
<feature type="chain" id="PRO_5045498197" evidence="6">
    <location>
        <begin position="22"/>
        <end position="445"/>
    </location>
</feature>
<reference evidence="8" key="1">
    <citation type="journal article" date="2019" name="Int. J. Syst. Evol. Microbiol.">
        <title>The Global Catalogue of Microorganisms (GCM) 10K type strain sequencing project: providing services to taxonomists for standard genome sequencing and annotation.</title>
        <authorList>
            <consortium name="The Broad Institute Genomics Platform"/>
            <consortium name="The Broad Institute Genome Sequencing Center for Infectious Disease"/>
            <person name="Wu L."/>
            <person name="Ma J."/>
        </authorList>
    </citation>
    <scope>NUCLEOTIDE SEQUENCE [LARGE SCALE GENOMIC DNA]</scope>
    <source>
        <strain evidence="8">TISTR 1827</strain>
    </source>
</reference>
<dbReference type="Pfam" id="PF01547">
    <property type="entry name" value="SBP_bac_1"/>
    <property type="match status" value="1"/>
</dbReference>
<dbReference type="PANTHER" id="PTHR43649:SF33">
    <property type="entry name" value="POLYGALACTURONAN_RHAMNOGALACTURONAN-BINDING PROTEIN YTCQ"/>
    <property type="match status" value="1"/>
</dbReference>
<keyword evidence="8" id="KW-1185">Reference proteome</keyword>
<dbReference type="Proteomes" id="UP001597493">
    <property type="component" value="Unassembled WGS sequence"/>
</dbReference>
<evidence type="ECO:0000256" key="2">
    <source>
        <dbReference type="ARBA" id="ARBA00022729"/>
    </source>
</evidence>
<sequence length="445" mass="49055">MKKKSWATVFMLMLAAIMVWGCGSSGSSSSGGEKSVLDAGAGENATTLEFWTFVELHGKHFESMLQKWNEQNPDRQIKLNVTVMPYDDMHNKLLMAIQTGSGAPDIADIEVGKFPDFLSGTPQLEPLNDAAEQYKDTIVKSRLDLYSKDGTIYGFPTHVGATVAFYNTEILQEAGVDYKTIVTWDDFKKAGMQVYEKTGKYMGTADTSALWQISLLLAQQGTDLTDADGKPQVNSEEAVKALTMLKDLQDNNVIATIAGGQPDTEEAYGEFSAGNYATAFMPLWQMSRYTNYMPDLAGKIAIAPLPVFEKGMPRSYGGGGTGTVVTKTAKDVQLAKDFIAYAKLSLDANINIWNTLGFDPTNMDVWSMKDVTHNPENEFVKYFVNNPFDVLNEIKDEIMLIKSTASSPTINNQFGTVTLNEIFEDGRDVKEALDDAQAQIEQQLK</sequence>
<gene>
    <name evidence="7" type="ORF">ACFSW5_11100</name>
</gene>
<feature type="signal peptide" evidence="6">
    <location>
        <begin position="1"/>
        <end position="21"/>
    </location>
</feature>
<evidence type="ECO:0000256" key="5">
    <source>
        <dbReference type="ARBA" id="ARBA00023288"/>
    </source>
</evidence>
<protein>
    <submittedName>
        <fullName evidence="7">Extracellular solute-binding protein</fullName>
    </submittedName>
</protein>
<organism evidence="7 8">
    <name type="scientific">Paenibacillus thailandensis</name>
    <dbReference type="NCBI Taxonomy" id="393250"/>
    <lineage>
        <taxon>Bacteria</taxon>
        <taxon>Bacillati</taxon>
        <taxon>Bacillota</taxon>
        <taxon>Bacilli</taxon>
        <taxon>Bacillales</taxon>
        <taxon>Paenibacillaceae</taxon>
        <taxon>Paenibacillus</taxon>
    </lineage>
</organism>
<dbReference type="RefSeq" id="WP_379272719.1">
    <property type="nucleotide sequence ID" value="NZ_JBHUGT010000045.1"/>
</dbReference>
<evidence type="ECO:0000256" key="6">
    <source>
        <dbReference type="SAM" id="SignalP"/>
    </source>
</evidence>
<evidence type="ECO:0000313" key="7">
    <source>
        <dbReference type="EMBL" id="MFD2660793.1"/>
    </source>
</evidence>
<dbReference type="EMBL" id="JBHUMY010000011">
    <property type="protein sequence ID" value="MFD2660793.1"/>
    <property type="molecule type" value="Genomic_DNA"/>
</dbReference>
<keyword evidence="1" id="KW-1003">Cell membrane</keyword>
<keyword evidence="2 6" id="KW-0732">Signal</keyword>
<evidence type="ECO:0000313" key="8">
    <source>
        <dbReference type="Proteomes" id="UP001597493"/>
    </source>
</evidence>
<accession>A0ABW5QWA8</accession>
<keyword evidence="5" id="KW-0449">Lipoprotein</keyword>
<proteinExistence type="predicted"/>
<keyword evidence="4" id="KW-0564">Palmitate</keyword>
<dbReference type="Gene3D" id="3.40.190.10">
    <property type="entry name" value="Periplasmic binding protein-like II"/>
    <property type="match status" value="1"/>
</dbReference>
<name>A0ABW5QWA8_9BACL</name>
<dbReference type="InterPro" id="IPR006059">
    <property type="entry name" value="SBP"/>
</dbReference>
<evidence type="ECO:0000256" key="3">
    <source>
        <dbReference type="ARBA" id="ARBA00023136"/>
    </source>
</evidence>
<dbReference type="PANTHER" id="PTHR43649">
    <property type="entry name" value="ARABINOSE-BINDING PROTEIN-RELATED"/>
    <property type="match status" value="1"/>
</dbReference>
<evidence type="ECO:0000256" key="1">
    <source>
        <dbReference type="ARBA" id="ARBA00022475"/>
    </source>
</evidence>